<evidence type="ECO:0000313" key="2">
    <source>
        <dbReference type="EMBL" id="ACB96805.1"/>
    </source>
</evidence>
<dbReference type="InterPro" id="IPR007791">
    <property type="entry name" value="DjlA_N"/>
</dbReference>
<dbReference type="HOGENOM" id="CLU_111095_1_0_5"/>
<feature type="domain" description="Co-chaperone DjlA N-terminal" evidence="1">
    <location>
        <begin position="28"/>
        <end position="141"/>
    </location>
</feature>
<evidence type="ECO:0000259" key="1">
    <source>
        <dbReference type="Pfam" id="PF05099"/>
    </source>
</evidence>
<reference evidence="3" key="1">
    <citation type="submission" date="2008-03" db="EMBL/GenBank/DDBJ databases">
        <title>Complete sequence of chromosome of Beijerinckia indica subsp. indica ATCC 9039.</title>
        <authorList>
            <consortium name="US DOE Joint Genome Institute"/>
            <person name="Copeland A."/>
            <person name="Lucas S."/>
            <person name="Lapidus A."/>
            <person name="Glavina del Rio T."/>
            <person name="Dalin E."/>
            <person name="Tice H."/>
            <person name="Bruce D."/>
            <person name="Goodwin L."/>
            <person name="Pitluck S."/>
            <person name="LaButti K."/>
            <person name="Schmutz J."/>
            <person name="Larimer F."/>
            <person name="Land M."/>
            <person name="Hauser L."/>
            <person name="Kyrpides N."/>
            <person name="Mikhailova N."/>
            <person name="Dunfield P.F."/>
            <person name="Dedysh S.N."/>
            <person name="Liesack W."/>
            <person name="Saw J.H."/>
            <person name="Alam M."/>
            <person name="Chen Y."/>
            <person name="Murrell J.C."/>
            <person name="Richardson P."/>
        </authorList>
    </citation>
    <scope>NUCLEOTIDE SEQUENCE [LARGE SCALE GENOMIC DNA]</scope>
    <source>
        <strain evidence="3">ATCC 9039 / DSM 1715 / NCIMB 8712</strain>
    </source>
</reference>
<reference evidence="2 3" key="2">
    <citation type="journal article" date="2010" name="J. Bacteriol.">
        <title>Complete genome sequence of Beijerinckia indica subsp. indica.</title>
        <authorList>
            <person name="Tamas I."/>
            <person name="Dedysh S.N."/>
            <person name="Liesack W."/>
            <person name="Stott M.B."/>
            <person name="Alam M."/>
            <person name="Murrell J.C."/>
            <person name="Dunfield P.F."/>
        </authorList>
    </citation>
    <scope>NUCLEOTIDE SEQUENCE [LARGE SCALE GENOMIC DNA]</scope>
    <source>
        <strain evidence="3">ATCC 9039 / DSM 1715 / NCIMB 8712</strain>
    </source>
</reference>
<dbReference type="Pfam" id="PF05099">
    <property type="entry name" value="TerB"/>
    <property type="match status" value="1"/>
</dbReference>
<dbReference type="EMBL" id="CP001016">
    <property type="protein sequence ID" value="ACB96805.1"/>
    <property type="molecule type" value="Genomic_DNA"/>
</dbReference>
<dbReference type="Gene3D" id="1.10.3680.10">
    <property type="entry name" value="TerB-like"/>
    <property type="match status" value="1"/>
</dbReference>
<organism evidence="2 3">
    <name type="scientific">Beijerinckia indica subsp. indica (strain ATCC 9039 / DSM 1715 / NCIMB 8712)</name>
    <dbReference type="NCBI Taxonomy" id="395963"/>
    <lineage>
        <taxon>Bacteria</taxon>
        <taxon>Pseudomonadati</taxon>
        <taxon>Pseudomonadota</taxon>
        <taxon>Alphaproteobacteria</taxon>
        <taxon>Hyphomicrobiales</taxon>
        <taxon>Beijerinckiaceae</taxon>
        <taxon>Beijerinckia</taxon>
    </lineage>
</organism>
<dbReference type="InterPro" id="IPR029024">
    <property type="entry name" value="TerB-like"/>
</dbReference>
<dbReference type="STRING" id="395963.Bind_3245"/>
<dbReference type="eggNOG" id="COG4103">
    <property type="taxonomic scope" value="Bacteria"/>
</dbReference>
<dbReference type="Proteomes" id="UP000001695">
    <property type="component" value="Chromosome"/>
</dbReference>
<evidence type="ECO:0000313" key="3">
    <source>
        <dbReference type="Proteomes" id="UP000001695"/>
    </source>
</evidence>
<dbReference type="AlphaFoldDB" id="B2ID40"/>
<dbReference type="KEGG" id="bid:Bind_3245"/>
<sequence>MFDALKRFIDKLADFPEPDPVFDEDDFRLAAVALMVHVAHVDGETVPAEREKMQSLVTERFGLDRKASRALLRQAEASDRVTADFSEFTDVLKRRLDGPARGKVVAMMWDIAGADGRIHEFEENIIKRLTELLDVSVADRRAGMDLPPENPQTLAEG</sequence>
<dbReference type="CDD" id="cd07313">
    <property type="entry name" value="terB_like_2"/>
    <property type="match status" value="1"/>
</dbReference>
<name>B2ID40_BEII9</name>
<gene>
    <name evidence="2" type="ordered locus">Bind_3245</name>
</gene>
<protein>
    <recommendedName>
        <fullName evidence="1">Co-chaperone DjlA N-terminal domain-containing protein</fullName>
    </recommendedName>
</protein>
<dbReference type="SUPFAM" id="SSF158682">
    <property type="entry name" value="TerB-like"/>
    <property type="match status" value="1"/>
</dbReference>
<keyword evidence="3" id="KW-1185">Reference proteome</keyword>
<accession>B2ID40</accession>
<proteinExistence type="predicted"/>